<sequence length="227" mass="24997">MDGRLTTSAGAAGRIAPGLARAGRSASRRWSGVSGNAAKHGRFYGEIVGEEEKECRLIAVRAAPEVAAARRAARRAKARKSGKEPCPKGWVRDGWHLMLTNLGKEQASVDQLAAVYRARWAVEIQFRAWKQSLNLTKALHRTSNEHAMEALVLAAMIAHQLGMRIARRIGAVVGRVSYEKLYDLLAMQLVKAPDLAAMADFDPDPRHVTRDKRRRKSPVESGIRALT</sequence>
<reference evidence="3 4" key="1">
    <citation type="submission" date="2024-02" db="EMBL/GenBank/DDBJ databases">
        <title>Haloferula sargassicola NBRC 104335.</title>
        <authorList>
            <person name="Ichikawa N."/>
            <person name="Katano-Makiyama Y."/>
            <person name="Hidaka K."/>
        </authorList>
    </citation>
    <scope>NUCLEOTIDE SEQUENCE [LARGE SCALE GENOMIC DNA]</scope>
    <source>
        <strain evidence="3 4">NBRC 104335</strain>
    </source>
</reference>
<feature type="domain" description="Transposase IS4-like" evidence="2">
    <location>
        <begin position="69"/>
        <end position="156"/>
    </location>
</feature>
<name>A0ABP9UYF9_9BACT</name>
<evidence type="ECO:0000256" key="1">
    <source>
        <dbReference type="SAM" id="MobiDB-lite"/>
    </source>
</evidence>
<dbReference type="PANTHER" id="PTHR33258">
    <property type="entry name" value="TRANSPOSASE INSL FOR INSERTION SEQUENCE ELEMENT IS186A-RELATED"/>
    <property type="match status" value="1"/>
</dbReference>
<evidence type="ECO:0000313" key="4">
    <source>
        <dbReference type="Proteomes" id="UP001476282"/>
    </source>
</evidence>
<dbReference type="EMBL" id="BAABRI010000024">
    <property type="protein sequence ID" value="GAA5484384.1"/>
    <property type="molecule type" value="Genomic_DNA"/>
</dbReference>
<comment type="caution">
    <text evidence="3">The sequence shown here is derived from an EMBL/GenBank/DDBJ whole genome shotgun (WGS) entry which is preliminary data.</text>
</comment>
<accession>A0ABP9UYF9</accession>
<feature type="region of interest" description="Disordered" evidence="1">
    <location>
        <begin position="201"/>
        <end position="227"/>
    </location>
</feature>
<evidence type="ECO:0000259" key="2">
    <source>
        <dbReference type="Pfam" id="PF01609"/>
    </source>
</evidence>
<dbReference type="Proteomes" id="UP001476282">
    <property type="component" value="Unassembled WGS sequence"/>
</dbReference>
<dbReference type="SUPFAM" id="SSF53098">
    <property type="entry name" value="Ribonuclease H-like"/>
    <property type="match status" value="1"/>
</dbReference>
<keyword evidence="4" id="KW-1185">Reference proteome</keyword>
<evidence type="ECO:0000313" key="3">
    <source>
        <dbReference type="EMBL" id="GAA5484384.1"/>
    </source>
</evidence>
<dbReference type="InterPro" id="IPR002559">
    <property type="entry name" value="Transposase_11"/>
</dbReference>
<proteinExistence type="predicted"/>
<dbReference type="Pfam" id="PF01609">
    <property type="entry name" value="DDE_Tnp_1"/>
    <property type="match status" value="1"/>
</dbReference>
<organism evidence="3 4">
    <name type="scientific">Haloferula sargassicola</name>
    <dbReference type="NCBI Taxonomy" id="490096"/>
    <lineage>
        <taxon>Bacteria</taxon>
        <taxon>Pseudomonadati</taxon>
        <taxon>Verrucomicrobiota</taxon>
        <taxon>Verrucomicrobiia</taxon>
        <taxon>Verrucomicrobiales</taxon>
        <taxon>Verrucomicrobiaceae</taxon>
        <taxon>Haloferula</taxon>
    </lineage>
</organism>
<dbReference type="InterPro" id="IPR012337">
    <property type="entry name" value="RNaseH-like_sf"/>
</dbReference>
<gene>
    <name evidence="3" type="ORF">Hsar01_03628</name>
</gene>
<protein>
    <recommendedName>
        <fullName evidence="2">Transposase IS4-like domain-containing protein</fullName>
    </recommendedName>
</protein>
<dbReference type="PANTHER" id="PTHR33258:SF1">
    <property type="entry name" value="TRANSPOSASE INSL FOR INSERTION SEQUENCE ELEMENT IS186A-RELATED"/>
    <property type="match status" value="1"/>
</dbReference>